<sequence>MKRIARRRLTMLLACVFGGAPAGAHPVDEVVQGAYLTLIPGKVQLELDVTPGQAVSSTVIKALDANSDGRISTSEARSYATRVLNQSTLTLGGTPVRWTLDRVEVPVVPHLKVGGGILKIYAFAPRADRAGVQTLTYQNRYQPAKSQWTANVFLQPGGGWAYQVTGQTRSNDGRQLTVTYKVTR</sequence>
<dbReference type="Proteomes" id="UP001232163">
    <property type="component" value="Unassembled WGS sequence"/>
</dbReference>
<name>A0ABT9MHR1_9DEIO</name>
<protein>
    <recommendedName>
        <fullName evidence="4">EF-hand domain-containing protein</fullName>
    </recommendedName>
</protein>
<gene>
    <name evidence="2" type="ORF">QO006_003593</name>
</gene>
<keyword evidence="1" id="KW-0732">Signal</keyword>
<reference evidence="2 3" key="1">
    <citation type="submission" date="2023-07" db="EMBL/GenBank/DDBJ databases">
        <title>Genomic Encyclopedia of Type Strains, Phase IV (KMG-IV): sequencing the most valuable type-strain genomes for metagenomic binning, comparative biology and taxonomic classification.</title>
        <authorList>
            <person name="Goeker M."/>
        </authorList>
    </citation>
    <scope>NUCLEOTIDE SEQUENCE [LARGE SCALE GENOMIC DNA]</scope>
    <source>
        <strain evidence="2 3">NIO-1023</strain>
    </source>
</reference>
<proteinExistence type="predicted"/>
<dbReference type="EMBL" id="JAURUR010000020">
    <property type="protein sequence ID" value="MDP9766129.1"/>
    <property type="molecule type" value="Genomic_DNA"/>
</dbReference>
<evidence type="ECO:0000313" key="3">
    <source>
        <dbReference type="Proteomes" id="UP001232163"/>
    </source>
</evidence>
<feature type="chain" id="PRO_5046982007" description="EF-hand domain-containing protein" evidence="1">
    <location>
        <begin position="25"/>
        <end position="184"/>
    </location>
</feature>
<organism evidence="2 3">
    <name type="scientific">Deinococcus enclensis</name>
    <dbReference type="NCBI Taxonomy" id="1049582"/>
    <lineage>
        <taxon>Bacteria</taxon>
        <taxon>Thermotogati</taxon>
        <taxon>Deinococcota</taxon>
        <taxon>Deinococci</taxon>
        <taxon>Deinococcales</taxon>
        <taxon>Deinococcaceae</taxon>
        <taxon>Deinococcus</taxon>
    </lineage>
</organism>
<evidence type="ECO:0000256" key="1">
    <source>
        <dbReference type="SAM" id="SignalP"/>
    </source>
</evidence>
<accession>A0ABT9MHR1</accession>
<keyword evidence="3" id="KW-1185">Reference proteome</keyword>
<feature type="signal peptide" evidence="1">
    <location>
        <begin position="1"/>
        <end position="24"/>
    </location>
</feature>
<evidence type="ECO:0000313" key="2">
    <source>
        <dbReference type="EMBL" id="MDP9766129.1"/>
    </source>
</evidence>
<dbReference type="RefSeq" id="WP_307468998.1">
    <property type="nucleotide sequence ID" value="NZ_JAURUR010000020.1"/>
</dbReference>
<evidence type="ECO:0008006" key="4">
    <source>
        <dbReference type="Google" id="ProtNLM"/>
    </source>
</evidence>
<comment type="caution">
    <text evidence="2">The sequence shown here is derived from an EMBL/GenBank/DDBJ whole genome shotgun (WGS) entry which is preliminary data.</text>
</comment>